<proteinExistence type="predicted"/>
<name>A0ABY7Z4M2_9PSED</name>
<dbReference type="EMBL" id="CP101655">
    <property type="protein sequence ID" value="WDR34589.1"/>
    <property type="molecule type" value="Genomic_DNA"/>
</dbReference>
<gene>
    <name evidence="1" type="ORF">NN484_19015</name>
</gene>
<dbReference type="RefSeq" id="WP_274657659.1">
    <property type="nucleotide sequence ID" value="NZ_CP101655.1"/>
</dbReference>
<accession>A0ABY7Z4M2</accession>
<evidence type="ECO:0000313" key="2">
    <source>
        <dbReference type="Proteomes" id="UP001222282"/>
    </source>
</evidence>
<sequence>MQEERSYRKLEGMALDFVSGRLQKNESERALGYSVTFDMDLDFTHFVHMTNVHSPDFLNSPVNAIRPELDGLAYHYSYNYLFDAAGNIHDNAALFKLFTPPNYYMDQWAEGAALDVRYVKPVFEVQGNTLRITARRDFRLPGGTEQIEISHLPLMQFRWALNLLENHEKFPGDIAAPATKVVFMYMDEDLVEVDGEQLYRGTRYIHGNQLLFGDIVAKQVLTA</sequence>
<reference evidence="1 2" key="1">
    <citation type="submission" date="2022-07" db="EMBL/GenBank/DDBJ databases">
        <authorList>
            <person name="Abrouk D."/>
            <person name="Moenne-Loccoz Y."/>
            <person name="Todorovic I."/>
            <person name="Raicevic V."/>
            <person name="Jovicic-Petrovic J."/>
        </authorList>
    </citation>
    <scope>NUCLEOTIDE SEQUENCE [LARGE SCALE GENOMIC DNA]</scope>
    <source>
        <strain evidence="2">IT-P374</strain>
    </source>
</reference>
<organism evidence="1 2">
    <name type="scientific">Pseudomonas serboccidentalis</name>
    <dbReference type="NCBI Taxonomy" id="2964670"/>
    <lineage>
        <taxon>Bacteria</taxon>
        <taxon>Pseudomonadati</taxon>
        <taxon>Pseudomonadota</taxon>
        <taxon>Gammaproteobacteria</taxon>
        <taxon>Pseudomonadales</taxon>
        <taxon>Pseudomonadaceae</taxon>
        <taxon>Pseudomonas</taxon>
    </lineage>
</organism>
<protein>
    <submittedName>
        <fullName evidence="1">Uncharacterized protein</fullName>
    </submittedName>
</protein>
<dbReference type="Proteomes" id="UP001222282">
    <property type="component" value="Chromosome"/>
</dbReference>
<evidence type="ECO:0000313" key="1">
    <source>
        <dbReference type="EMBL" id="WDR34589.1"/>
    </source>
</evidence>
<keyword evidence="2" id="KW-1185">Reference proteome</keyword>